<comment type="caution">
    <text evidence="3">The sequence shown here is derived from an EMBL/GenBank/DDBJ whole genome shotgun (WGS) entry which is preliminary data.</text>
</comment>
<gene>
    <name evidence="3" type="ORF">HOV93_50660</name>
</gene>
<dbReference type="Gene3D" id="3.40.50.720">
    <property type="entry name" value="NAD(P)-binding Rossmann-like Domain"/>
    <property type="match status" value="1"/>
</dbReference>
<dbReference type="EC" id="1.1.1.119" evidence="3"/>
<reference evidence="3 4" key="1">
    <citation type="submission" date="2020-05" db="EMBL/GenBank/DDBJ databases">
        <title>Bremerella alba sp. nov., a novel planctomycete isolated from the surface of the macroalga Fucus spiralis.</title>
        <authorList>
            <person name="Godinho O."/>
            <person name="Botelho R."/>
            <person name="Albuquerque L."/>
            <person name="Wiegand S."/>
            <person name="Da Costa M.S."/>
            <person name="Lobo-Da-Cunha A."/>
            <person name="Jogler C."/>
            <person name="Lage O.M."/>
        </authorList>
    </citation>
    <scope>NUCLEOTIDE SEQUENCE [LARGE SCALE GENOMIC DNA]</scope>
    <source>
        <strain evidence="3 4">FF15</strain>
    </source>
</reference>
<dbReference type="EMBL" id="JABRWO010000021">
    <property type="protein sequence ID" value="MBA2117860.1"/>
    <property type="molecule type" value="Genomic_DNA"/>
</dbReference>
<dbReference type="PRINTS" id="PR00081">
    <property type="entry name" value="GDHRDH"/>
</dbReference>
<organism evidence="3 4">
    <name type="scientific">Bremerella alba</name>
    <dbReference type="NCBI Taxonomy" id="980252"/>
    <lineage>
        <taxon>Bacteria</taxon>
        <taxon>Pseudomonadati</taxon>
        <taxon>Planctomycetota</taxon>
        <taxon>Planctomycetia</taxon>
        <taxon>Pirellulales</taxon>
        <taxon>Pirellulaceae</taxon>
        <taxon>Bremerella</taxon>
    </lineage>
</organism>
<evidence type="ECO:0000256" key="1">
    <source>
        <dbReference type="ARBA" id="ARBA00006484"/>
    </source>
</evidence>
<comment type="similarity">
    <text evidence="1">Belongs to the short-chain dehydrogenases/reductases (SDR) family.</text>
</comment>
<dbReference type="FunFam" id="3.40.50.720:FF:000084">
    <property type="entry name" value="Short-chain dehydrogenase reductase"/>
    <property type="match status" value="1"/>
</dbReference>
<dbReference type="InterPro" id="IPR002347">
    <property type="entry name" value="SDR_fam"/>
</dbReference>
<evidence type="ECO:0000313" key="3">
    <source>
        <dbReference type="EMBL" id="MBA2117860.1"/>
    </source>
</evidence>
<dbReference type="PRINTS" id="PR00080">
    <property type="entry name" value="SDRFAMILY"/>
</dbReference>
<keyword evidence="2 3" id="KW-0560">Oxidoreductase</keyword>
<sequence length="238" mass="25778">MSHSPKVAIVTGASQGIGAGLVTSFLERGYHVVANSRRIERTHDSERLQSVAGDIADPETARKVVSTTIERFGRVDTLVNNAGIFLAKPFVDYSEEDFTKVMSVNVAGFFYVTQQAVRQMLKQGNGHVIQITTSLDEQPIKEVPSALANLSKGGLNSATRALAIEFADRGVRVNAVSPGVIKTPMHTPETHDLLSALHPMKRMGEILEIIDAVMYLESASFVTGEILHVDGGQHAGKW</sequence>
<dbReference type="Proteomes" id="UP000551616">
    <property type="component" value="Unassembled WGS sequence"/>
</dbReference>
<dbReference type="PANTHER" id="PTHR43639">
    <property type="entry name" value="OXIDOREDUCTASE, SHORT-CHAIN DEHYDROGENASE/REDUCTASE FAMILY (AFU_ORTHOLOGUE AFUA_5G02870)"/>
    <property type="match status" value="1"/>
</dbReference>
<dbReference type="AlphaFoldDB" id="A0A7V9A9S7"/>
<dbReference type="PANTHER" id="PTHR43639:SF1">
    <property type="entry name" value="SHORT-CHAIN DEHYDROGENASE_REDUCTASE FAMILY PROTEIN"/>
    <property type="match status" value="1"/>
</dbReference>
<keyword evidence="4" id="KW-1185">Reference proteome</keyword>
<name>A0A7V9A9S7_9BACT</name>
<dbReference type="SUPFAM" id="SSF51735">
    <property type="entry name" value="NAD(P)-binding Rossmann-fold domains"/>
    <property type="match status" value="1"/>
</dbReference>
<dbReference type="Pfam" id="PF13561">
    <property type="entry name" value="adh_short_C2"/>
    <property type="match status" value="1"/>
</dbReference>
<accession>A0A7V9A9S7</accession>
<proteinExistence type="inferred from homology"/>
<dbReference type="CDD" id="cd05233">
    <property type="entry name" value="SDR_c"/>
    <property type="match status" value="1"/>
</dbReference>
<evidence type="ECO:0000256" key="2">
    <source>
        <dbReference type="ARBA" id="ARBA00023002"/>
    </source>
</evidence>
<protein>
    <submittedName>
        <fullName evidence="3">Glucose 1-dehydrogenase</fullName>
        <ecNumber evidence="3">1.1.1.119</ecNumber>
    </submittedName>
</protein>
<dbReference type="RefSeq" id="WP_207399218.1">
    <property type="nucleotide sequence ID" value="NZ_JABRWO010000021.1"/>
</dbReference>
<dbReference type="InterPro" id="IPR036291">
    <property type="entry name" value="NAD(P)-bd_dom_sf"/>
</dbReference>
<dbReference type="GO" id="GO:0047935">
    <property type="term" value="F:glucose 1-dehydrogenase (NADP+) activity"/>
    <property type="evidence" value="ECO:0007669"/>
    <property type="project" value="UniProtKB-EC"/>
</dbReference>
<evidence type="ECO:0000313" key="4">
    <source>
        <dbReference type="Proteomes" id="UP000551616"/>
    </source>
</evidence>